<dbReference type="Proteomes" id="UP000243217">
    <property type="component" value="Unassembled WGS sequence"/>
</dbReference>
<keyword evidence="1" id="KW-0812">Transmembrane</keyword>
<accession>A0A1V9ZWS4</accession>
<evidence type="ECO:0000256" key="1">
    <source>
        <dbReference type="SAM" id="Phobius"/>
    </source>
</evidence>
<gene>
    <name evidence="2" type="ORF">THRCLA_05154</name>
</gene>
<keyword evidence="1" id="KW-1133">Transmembrane helix</keyword>
<name>A0A1V9ZWS4_9STRA</name>
<feature type="transmembrane region" description="Helical" evidence="1">
    <location>
        <begin position="203"/>
        <end position="219"/>
    </location>
</feature>
<sequence length="583" mass="67822">MFKQIDKCCYRWRIYKRMYGEVESVRLCAQVNDDSEVWKKSSLKLLAAYQDPPNAHLSIKYVARKAEEREYVHRQFKKCQEQVGMDPNMLFFSETYEPNFVKFMNKINVMRVRITFTIGGCASALLFWYEADRLKLYDADSRDISTEAEHVLYILTIGIVLMFFAGVGLSFFPYMQQRLERSLGFGVYWLVATAFITKKWVQQQLGPILPLVILLIPIFNVTRMRFAYNCVLGWYIVITYFIVQLIAGPDETSAIVFQSLNYSMSVISGMVSSYQREILKRRNYTLRLPLQGTVSDVVSLIHDPHYLKEYLCHPISQRFRCDDLERYFYRYWYLLDRSPYENPNAGVLHLGVYLGIKFATIGDTKLHMPESLTTSLGVFVNQITLSLQDVLNLYGNTLINYTVSIRYCLIVPAYALQYCLFYYYGQLYANMWRKKREIIPKDAHKSPKRAMKHVVDNNEDTGILSMVAKTKAVLNQTKDEIGQRAFDVADLQQEVVKKVTNTIKQQVVKVKEGYTRSAQFTTLSVFMFHVSLNGVFIYSSLGTTALSIAFIVSLYNWAYARFTEYTSYVLGIIISYEEENLRR</sequence>
<feature type="transmembrane region" description="Helical" evidence="1">
    <location>
        <begin position="179"/>
        <end position="197"/>
    </location>
</feature>
<keyword evidence="1" id="KW-0472">Membrane</keyword>
<organism evidence="2 3">
    <name type="scientific">Thraustotheca clavata</name>
    <dbReference type="NCBI Taxonomy" id="74557"/>
    <lineage>
        <taxon>Eukaryota</taxon>
        <taxon>Sar</taxon>
        <taxon>Stramenopiles</taxon>
        <taxon>Oomycota</taxon>
        <taxon>Saprolegniomycetes</taxon>
        <taxon>Saprolegniales</taxon>
        <taxon>Achlyaceae</taxon>
        <taxon>Thraustotheca</taxon>
    </lineage>
</organism>
<evidence type="ECO:0000313" key="3">
    <source>
        <dbReference type="Proteomes" id="UP000243217"/>
    </source>
</evidence>
<feature type="transmembrane region" description="Helical" evidence="1">
    <location>
        <begin position="226"/>
        <end position="247"/>
    </location>
</feature>
<keyword evidence="3" id="KW-1185">Reference proteome</keyword>
<feature type="transmembrane region" description="Helical" evidence="1">
    <location>
        <begin position="151"/>
        <end position="172"/>
    </location>
</feature>
<feature type="transmembrane region" description="Helical" evidence="1">
    <location>
        <begin position="535"/>
        <end position="558"/>
    </location>
</feature>
<reference evidence="2 3" key="1">
    <citation type="journal article" date="2014" name="Genome Biol. Evol.">
        <title>The secreted proteins of Achlya hypogyna and Thraustotheca clavata identify the ancestral oomycete secretome and reveal gene acquisitions by horizontal gene transfer.</title>
        <authorList>
            <person name="Misner I."/>
            <person name="Blouin N."/>
            <person name="Leonard G."/>
            <person name="Richards T.A."/>
            <person name="Lane C.E."/>
        </authorList>
    </citation>
    <scope>NUCLEOTIDE SEQUENCE [LARGE SCALE GENOMIC DNA]</scope>
    <source>
        <strain evidence="2 3">ATCC 34112</strain>
    </source>
</reference>
<evidence type="ECO:0008006" key="4">
    <source>
        <dbReference type="Google" id="ProtNLM"/>
    </source>
</evidence>
<evidence type="ECO:0000313" key="2">
    <source>
        <dbReference type="EMBL" id="OQS02472.1"/>
    </source>
</evidence>
<dbReference type="OrthoDB" id="66548at2759"/>
<feature type="transmembrane region" description="Helical" evidence="1">
    <location>
        <begin position="112"/>
        <end position="131"/>
    </location>
</feature>
<comment type="caution">
    <text evidence="2">The sequence shown here is derived from an EMBL/GenBank/DDBJ whole genome shotgun (WGS) entry which is preliminary data.</text>
</comment>
<dbReference type="EMBL" id="JNBS01001124">
    <property type="protein sequence ID" value="OQS02472.1"/>
    <property type="molecule type" value="Genomic_DNA"/>
</dbReference>
<feature type="transmembrane region" description="Helical" evidence="1">
    <location>
        <begin position="253"/>
        <end position="274"/>
    </location>
</feature>
<feature type="transmembrane region" description="Helical" evidence="1">
    <location>
        <begin position="407"/>
        <end position="425"/>
    </location>
</feature>
<proteinExistence type="predicted"/>
<protein>
    <recommendedName>
        <fullName evidence="4">Transmembrane protein</fullName>
    </recommendedName>
</protein>
<dbReference type="AlphaFoldDB" id="A0A1V9ZWS4"/>